<reference evidence="2" key="1">
    <citation type="submission" date="2022-07" db="EMBL/GenBank/DDBJ databases">
        <title>Genome Sequence of Xylaria arbuscula.</title>
        <authorList>
            <person name="Buettner E."/>
        </authorList>
    </citation>
    <scope>NUCLEOTIDE SEQUENCE</scope>
    <source>
        <strain evidence="2">VT107</strain>
    </source>
</reference>
<feature type="compositionally biased region" description="Basic and acidic residues" evidence="1">
    <location>
        <begin position="76"/>
        <end position="85"/>
    </location>
</feature>
<dbReference type="EMBL" id="JANPWZ010000493">
    <property type="protein sequence ID" value="KAJ3576156.1"/>
    <property type="molecule type" value="Genomic_DNA"/>
</dbReference>
<gene>
    <name evidence="2" type="ORF">NPX13_g3796</name>
</gene>
<organism evidence="2 3">
    <name type="scientific">Xylaria arbuscula</name>
    <dbReference type="NCBI Taxonomy" id="114810"/>
    <lineage>
        <taxon>Eukaryota</taxon>
        <taxon>Fungi</taxon>
        <taxon>Dikarya</taxon>
        <taxon>Ascomycota</taxon>
        <taxon>Pezizomycotina</taxon>
        <taxon>Sordariomycetes</taxon>
        <taxon>Xylariomycetidae</taxon>
        <taxon>Xylariales</taxon>
        <taxon>Xylariaceae</taxon>
        <taxon>Xylaria</taxon>
    </lineage>
</organism>
<feature type="compositionally biased region" description="Polar residues" evidence="1">
    <location>
        <begin position="87"/>
        <end position="99"/>
    </location>
</feature>
<protein>
    <submittedName>
        <fullName evidence="2">Uncharacterized protein</fullName>
    </submittedName>
</protein>
<evidence type="ECO:0000313" key="2">
    <source>
        <dbReference type="EMBL" id="KAJ3576156.1"/>
    </source>
</evidence>
<feature type="region of interest" description="Disordered" evidence="1">
    <location>
        <begin position="68"/>
        <end position="106"/>
    </location>
</feature>
<dbReference type="AlphaFoldDB" id="A0A9W8NHK2"/>
<name>A0A9W8NHK2_9PEZI</name>
<proteinExistence type="predicted"/>
<evidence type="ECO:0000256" key="1">
    <source>
        <dbReference type="SAM" id="MobiDB-lite"/>
    </source>
</evidence>
<evidence type="ECO:0000313" key="3">
    <source>
        <dbReference type="Proteomes" id="UP001148614"/>
    </source>
</evidence>
<keyword evidence="3" id="KW-1185">Reference proteome</keyword>
<accession>A0A9W8NHK2</accession>
<dbReference type="Proteomes" id="UP001148614">
    <property type="component" value="Unassembled WGS sequence"/>
</dbReference>
<sequence>MKLCSSQPNIERMRLGQSLSLKTAVQIHHTPRKASIACPSIQTLDICNGAHDEPAGDGGPAIQTHILIQRSPLRSARRDSLRDAELDTSSRSPPSTNTIRDGASQRHISALLARGAAPRG</sequence>
<comment type="caution">
    <text evidence="2">The sequence shown here is derived from an EMBL/GenBank/DDBJ whole genome shotgun (WGS) entry which is preliminary data.</text>
</comment>